<protein>
    <recommendedName>
        <fullName evidence="6">TF-B3 domain-containing protein</fullName>
    </recommendedName>
</protein>
<comment type="subcellular location">
    <subcellularLocation>
        <location evidence="1">Nucleus</location>
    </subcellularLocation>
</comment>
<keyword evidence="4" id="KW-0804">Transcription</keyword>
<dbReference type="Pfam" id="PF02362">
    <property type="entry name" value="B3"/>
    <property type="match status" value="1"/>
</dbReference>
<keyword evidence="3" id="KW-0238">DNA-binding</keyword>
<dbReference type="InterPro" id="IPR015300">
    <property type="entry name" value="DNA-bd_pseudobarrel_sf"/>
</dbReference>
<dbReference type="PROSITE" id="PS50863">
    <property type="entry name" value="B3"/>
    <property type="match status" value="1"/>
</dbReference>
<reference evidence="7" key="1">
    <citation type="submission" date="2014-09" db="EMBL/GenBank/DDBJ databases">
        <authorList>
            <person name="Magalhaes I.L.F."/>
            <person name="Oliveira U."/>
            <person name="Santos F.R."/>
            <person name="Vidigal T.H.D.A."/>
            <person name="Brescovit A.D."/>
            <person name="Santos A.J."/>
        </authorList>
    </citation>
    <scope>NUCLEOTIDE SEQUENCE</scope>
    <source>
        <tissue evidence="7">Shoot tissue taken approximately 20 cm above the soil surface</tissue>
    </source>
</reference>
<evidence type="ECO:0000256" key="3">
    <source>
        <dbReference type="ARBA" id="ARBA00023125"/>
    </source>
</evidence>
<accession>A0A0A9CHS2</accession>
<sequence>MHDYCLVMYKKNLFFALMQAIPKKFATNVRGQISEEVKLEVPNCRRYDVKVAKEQYDLVIGSGWATFASAHDRKPGDFLVFTYSGHSHFNVRILDPSGCEKDYSCVPMDGIPCVLRVIICNHQRRKGWQNAALVALARVGRLQRQVQQTLLHRKQLKMSHILKAFRKP</sequence>
<organism evidence="7">
    <name type="scientific">Arundo donax</name>
    <name type="common">Giant reed</name>
    <name type="synonym">Donax arundinaceus</name>
    <dbReference type="NCBI Taxonomy" id="35708"/>
    <lineage>
        <taxon>Eukaryota</taxon>
        <taxon>Viridiplantae</taxon>
        <taxon>Streptophyta</taxon>
        <taxon>Embryophyta</taxon>
        <taxon>Tracheophyta</taxon>
        <taxon>Spermatophyta</taxon>
        <taxon>Magnoliopsida</taxon>
        <taxon>Liliopsida</taxon>
        <taxon>Poales</taxon>
        <taxon>Poaceae</taxon>
        <taxon>PACMAD clade</taxon>
        <taxon>Arundinoideae</taxon>
        <taxon>Arundineae</taxon>
        <taxon>Arundo</taxon>
    </lineage>
</organism>
<dbReference type="GO" id="GO:0005634">
    <property type="term" value="C:nucleus"/>
    <property type="evidence" value="ECO:0007669"/>
    <property type="project" value="UniProtKB-SubCell"/>
</dbReference>
<dbReference type="InterPro" id="IPR003340">
    <property type="entry name" value="B3_DNA-bd"/>
</dbReference>
<dbReference type="GO" id="GO:0003677">
    <property type="term" value="F:DNA binding"/>
    <property type="evidence" value="ECO:0007669"/>
    <property type="project" value="UniProtKB-KW"/>
</dbReference>
<reference evidence="7" key="2">
    <citation type="journal article" date="2015" name="Data Brief">
        <title>Shoot transcriptome of the giant reed, Arundo donax.</title>
        <authorList>
            <person name="Barrero R.A."/>
            <person name="Guerrero F.D."/>
            <person name="Moolhuijzen P."/>
            <person name="Goolsby J.A."/>
            <person name="Tidwell J."/>
            <person name="Bellgard S.E."/>
            <person name="Bellgard M.I."/>
        </authorList>
    </citation>
    <scope>NUCLEOTIDE SEQUENCE</scope>
    <source>
        <tissue evidence="7">Shoot tissue taken approximately 20 cm above the soil surface</tissue>
    </source>
</reference>
<dbReference type="AlphaFoldDB" id="A0A0A9CHS2"/>
<dbReference type="EMBL" id="GBRH01222031">
    <property type="protein sequence ID" value="JAD75864.1"/>
    <property type="molecule type" value="Transcribed_RNA"/>
</dbReference>
<name>A0A0A9CHS2_ARUDO</name>
<dbReference type="Gene3D" id="2.40.330.10">
    <property type="entry name" value="DNA-binding pseudobarrel domain"/>
    <property type="match status" value="1"/>
</dbReference>
<evidence type="ECO:0000256" key="5">
    <source>
        <dbReference type="ARBA" id="ARBA00023242"/>
    </source>
</evidence>
<evidence type="ECO:0000313" key="7">
    <source>
        <dbReference type="EMBL" id="JAD75864.1"/>
    </source>
</evidence>
<evidence type="ECO:0000256" key="1">
    <source>
        <dbReference type="ARBA" id="ARBA00004123"/>
    </source>
</evidence>
<dbReference type="SMART" id="SM01019">
    <property type="entry name" value="B3"/>
    <property type="match status" value="1"/>
</dbReference>
<dbReference type="PANTHER" id="PTHR31920:SF143">
    <property type="entry name" value="B3 DOMAIN-CONTAINING PROTEIN LOC_OS12G40080"/>
    <property type="match status" value="1"/>
</dbReference>
<dbReference type="SUPFAM" id="SSF101936">
    <property type="entry name" value="DNA-binding pseudobarrel domain"/>
    <property type="match status" value="1"/>
</dbReference>
<keyword evidence="5" id="KW-0539">Nucleus</keyword>
<proteinExistence type="predicted"/>
<dbReference type="CDD" id="cd10017">
    <property type="entry name" value="B3_DNA"/>
    <property type="match status" value="1"/>
</dbReference>
<feature type="domain" description="TF-B3" evidence="6">
    <location>
        <begin position="4"/>
        <end position="97"/>
    </location>
</feature>
<evidence type="ECO:0000256" key="4">
    <source>
        <dbReference type="ARBA" id="ARBA00023163"/>
    </source>
</evidence>
<evidence type="ECO:0000256" key="2">
    <source>
        <dbReference type="ARBA" id="ARBA00023015"/>
    </source>
</evidence>
<evidence type="ECO:0000259" key="6">
    <source>
        <dbReference type="PROSITE" id="PS50863"/>
    </source>
</evidence>
<keyword evidence="2" id="KW-0805">Transcription regulation</keyword>
<dbReference type="InterPro" id="IPR050655">
    <property type="entry name" value="Plant_B3_domain"/>
</dbReference>
<dbReference type="PANTHER" id="PTHR31920">
    <property type="entry name" value="B3 DOMAIN-CONTAINING"/>
    <property type="match status" value="1"/>
</dbReference>